<dbReference type="EMBL" id="LECT01000044">
    <property type="protein sequence ID" value="KLU02408.1"/>
    <property type="molecule type" value="Genomic_DNA"/>
</dbReference>
<organism evidence="1 2">
    <name type="scientific">Rhodopirellula islandica</name>
    <dbReference type="NCBI Taxonomy" id="595434"/>
    <lineage>
        <taxon>Bacteria</taxon>
        <taxon>Pseudomonadati</taxon>
        <taxon>Planctomycetota</taxon>
        <taxon>Planctomycetia</taxon>
        <taxon>Pirellulales</taxon>
        <taxon>Pirellulaceae</taxon>
        <taxon>Rhodopirellula</taxon>
    </lineage>
</organism>
<sequence length="373" mass="40924">MATPIPLGLGDLPRLLSIAALSFGFSSFGSIAPANGESIEELKIDSAFALDADSGKAVARLELGKLETGKEYRIRWNATNKSGKKISFDKAELTCSCTDLSPRFATLLPGETFNATFSIRTNMNPGTNESGGGFWLKHREKPSAHVIYKYQVKNYLGFGDDMVIVVFRGEQTTQNFECTIVGDQKHRPTDLRFSQEGLSSKVELQFDPSTSILKGTVKLAQGIDQGETEAGSLKLFAEGDVPGKKSVPILVQREPKISVTPKTFRFFPTEITEETADSEDYKASVLVSAFGDDLKGKTITAAIRINNHLHPATVKRLANGIWRVNTQLKKPFFLKHPDYTPGRSFVLPAHLEIQLGDSSNTVPVVLRFPPQES</sequence>
<evidence type="ECO:0000313" key="2">
    <source>
        <dbReference type="Proteomes" id="UP000036367"/>
    </source>
</evidence>
<dbReference type="Proteomes" id="UP000036367">
    <property type="component" value="Unassembled WGS sequence"/>
</dbReference>
<name>A0A0J1B766_RHOIS</name>
<comment type="caution">
    <text evidence="1">The sequence shown here is derived from an EMBL/GenBank/DDBJ whole genome shotgun (WGS) entry which is preliminary data.</text>
</comment>
<dbReference type="AlphaFoldDB" id="A0A0J1B766"/>
<keyword evidence="2" id="KW-1185">Reference proteome</keyword>
<proteinExistence type="predicted"/>
<dbReference type="RefSeq" id="WP_083435117.1">
    <property type="nucleotide sequence ID" value="NZ_LECT01000044.1"/>
</dbReference>
<protein>
    <submittedName>
        <fullName evidence="1">Uncharacterized protein</fullName>
    </submittedName>
</protein>
<evidence type="ECO:0000313" key="1">
    <source>
        <dbReference type="EMBL" id="KLU02408.1"/>
    </source>
</evidence>
<dbReference type="PATRIC" id="fig|595434.4.peg.5201"/>
<gene>
    <name evidence="1" type="ORF">RISK_005474</name>
</gene>
<reference evidence="1" key="1">
    <citation type="submission" date="2015-05" db="EMBL/GenBank/DDBJ databases">
        <title>Permanent draft genome of Rhodopirellula islandicus K833.</title>
        <authorList>
            <person name="Kizina J."/>
            <person name="Richter M."/>
            <person name="Glockner F.O."/>
            <person name="Harder J."/>
        </authorList>
    </citation>
    <scope>NUCLEOTIDE SEQUENCE [LARGE SCALE GENOMIC DNA]</scope>
    <source>
        <strain evidence="1">K833</strain>
    </source>
</reference>
<accession>A0A0J1B766</accession>